<dbReference type="InterPro" id="IPR041120">
    <property type="entry name" value="PIN_9"/>
</dbReference>
<dbReference type="eggNOG" id="arCOG04312">
    <property type="taxonomic scope" value="Archaea"/>
</dbReference>
<dbReference type="CDD" id="cd09879">
    <property type="entry name" value="PIN_VapC_AF0591-like"/>
    <property type="match status" value="1"/>
</dbReference>
<dbReference type="EMBL" id="CP000102">
    <property type="protein sequence ID" value="ABC57024.1"/>
    <property type="molecule type" value="Genomic_DNA"/>
</dbReference>
<sequence length="122" mass="14194">MFQLDVDIVMELQNLLPSYYDLIVPSVVIDELTTLKKKSKGKNKLAASIAYTIANKEPFNIVNIKKTDHVDNLLLKFCNDTDVLCTNDKILRKRARKRNITVVYLRQHRYLEVDGYIKTNSY</sequence>
<dbReference type="AlphaFoldDB" id="Q2NGM9"/>
<dbReference type="SUPFAM" id="SSF88723">
    <property type="entry name" value="PIN domain-like"/>
    <property type="match status" value="1"/>
</dbReference>
<gene>
    <name evidence="2" type="ordered locus">Msp_0626</name>
</gene>
<evidence type="ECO:0000313" key="2">
    <source>
        <dbReference type="EMBL" id="ABC57024.1"/>
    </source>
</evidence>
<protein>
    <recommendedName>
        <fullName evidence="1">VapC9 PIN-like domain-containing protein</fullName>
    </recommendedName>
</protein>
<dbReference type="Proteomes" id="UP000001931">
    <property type="component" value="Chromosome"/>
</dbReference>
<name>Q2NGM9_METST</name>
<evidence type="ECO:0000313" key="3">
    <source>
        <dbReference type="Proteomes" id="UP000001931"/>
    </source>
</evidence>
<dbReference type="Pfam" id="PF18477">
    <property type="entry name" value="PIN_9"/>
    <property type="match status" value="1"/>
</dbReference>
<reference evidence="2 3" key="1">
    <citation type="journal article" date="2006" name="J. Bacteriol.">
        <title>The genome sequence of Methanosphaera stadtmanae reveals why this human intestinal archaeon is restricted to methanol and H2 for methane formation and ATP synthesis.</title>
        <authorList>
            <person name="Fricke W.F."/>
            <person name="Seedorf H."/>
            <person name="Henne A."/>
            <person name="Kruer M."/>
            <person name="Liesegang H."/>
            <person name="Hedderich R."/>
            <person name="Gottschalk G."/>
            <person name="Thauer R.K."/>
        </authorList>
    </citation>
    <scope>NUCLEOTIDE SEQUENCE [LARGE SCALE GENOMIC DNA]</scope>
    <source>
        <strain evidence="3">ATCC 43021 / DSM 3091 / JCM 11832 / MCB-3</strain>
    </source>
</reference>
<keyword evidence="3" id="KW-1185">Reference proteome</keyword>
<dbReference type="STRING" id="339860.Msp_0626"/>
<accession>Q2NGM9</accession>
<evidence type="ECO:0000259" key="1">
    <source>
        <dbReference type="Pfam" id="PF18477"/>
    </source>
</evidence>
<feature type="domain" description="VapC9 PIN-like" evidence="1">
    <location>
        <begin position="3"/>
        <end position="107"/>
    </location>
</feature>
<dbReference type="HOGENOM" id="CLU_107892_1_0_2"/>
<organism evidence="2 3">
    <name type="scientific">Methanosphaera stadtmanae (strain ATCC 43021 / DSM 3091 / JCM 11832 / MCB-3)</name>
    <dbReference type="NCBI Taxonomy" id="339860"/>
    <lineage>
        <taxon>Archaea</taxon>
        <taxon>Methanobacteriati</taxon>
        <taxon>Methanobacteriota</taxon>
        <taxon>Methanomada group</taxon>
        <taxon>Methanobacteria</taxon>
        <taxon>Methanobacteriales</taxon>
        <taxon>Methanobacteriaceae</taxon>
        <taxon>Methanosphaera</taxon>
    </lineage>
</organism>
<proteinExistence type="predicted"/>
<dbReference type="InterPro" id="IPR029060">
    <property type="entry name" value="PIN-like_dom_sf"/>
</dbReference>
<dbReference type="Gene3D" id="3.40.50.1010">
    <property type="entry name" value="5'-nuclease"/>
    <property type="match status" value="1"/>
</dbReference>
<dbReference type="KEGG" id="mst:Msp_0626"/>